<keyword evidence="2" id="KW-1185">Reference proteome</keyword>
<proteinExistence type="predicted"/>
<reference evidence="1 2" key="1">
    <citation type="submission" date="2018-08" db="EMBL/GenBank/DDBJ databases">
        <title>Bacillus jemisoniae sp. nov., Bacillus chryseoplanitiae sp. nov., Bacillus resnikiae sp. nov., and Bacillus frankliniae sp. nov., isolated from Viking spacecraft and associated surfaces.</title>
        <authorList>
            <person name="Seuylemezian A."/>
            <person name="Vaishampayan P."/>
        </authorList>
    </citation>
    <scope>NUCLEOTIDE SEQUENCE [LARGE SCALE GENOMIC DNA]</scope>
    <source>
        <strain evidence="1 2">MA001</strain>
    </source>
</reference>
<dbReference type="AlphaFoldDB" id="A0A398B898"/>
<dbReference type="RefSeq" id="WP_119117132.1">
    <property type="nucleotide sequence ID" value="NZ_QWVS01000016.1"/>
</dbReference>
<name>A0A398B898_9BACI</name>
<evidence type="ECO:0000313" key="2">
    <source>
        <dbReference type="Proteomes" id="UP000266016"/>
    </source>
</evidence>
<evidence type="ECO:0000313" key="1">
    <source>
        <dbReference type="EMBL" id="RID86195.1"/>
    </source>
</evidence>
<comment type="caution">
    <text evidence="1">The sequence shown here is derived from an EMBL/GenBank/DDBJ whole genome shotgun (WGS) entry which is preliminary data.</text>
</comment>
<sequence>MEFNVVNHQLCVDNININGVASASLFLIGDVQTVQLASAFDTPPESLIIQPLSLVPKV</sequence>
<dbReference type="Proteomes" id="UP000266016">
    <property type="component" value="Unassembled WGS sequence"/>
</dbReference>
<protein>
    <submittedName>
        <fullName evidence="1">Spore gernimation protein GerPD</fullName>
    </submittedName>
</protein>
<organism evidence="1 2">
    <name type="scientific">Peribacillus asahii</name>
    <dbReference type="NCBI Taxonomy" id="228899"/>
    <lineage>
        <taxon>Bacteria</taxon>
        <taxon>Bacillati</taxon>
        <taxon>Bacillota</taxon>
        <taxon>Bacilli</taxon>
        <taxon>Bacillales</taxon>
        <taxon>Bacillaceae</taxon>
        <taxon>Peribacillus</taxon>
    </lineage>
</organism>
<accession>A0A398B898</accession>
<dbReference type="EMBL" id="QWVS01000016">
    <property type="protein sequence ID" value="RID86195.1"/>
    <property type="molecule type" value="Genomic_DNA"/>
</dbReference>
<gene>
    <name evidence="1" type="ORF">D1953_10505</name>
</gene>